<evidence type="ECO:0000256" key="8">
    <source>
        <dbReference type="ARBA" id="ARBA00022960"/>
    </source>
</evidence>
<gene>
    <name evidence="24" type="primary">ftsW</name>
    <name evidence="24" type="ORF">GFD25_02805</name>
</gene>
<keyword evidence="11 23" id="KW-0472">Membrane</keyword>
<comment type="subcellular location">
    <subcellularLocation>
        <location evidence="1">Cell membrane</location>
        <topology evidence="1">Multi-pass membrane protein</topology>
    </subcellularLocation>
</comment>
<comment type="function">
    <text evidence="21">Peptidoglycan polymerase that is essential for cell division.</text>
</comment>
<feature type="transmembrane region" description="Helical" evidence="23">
    <location>
        <begin position="281"/>
        <end position="298"/>
    </location>
</feature>
<comment type="catalytic activity">
    <reaction evidence="20">
        <text>[GlcNAc-(1-&gt;4)-Mur2Ac(oyl-L-Ala-gamma-D-Glu-L-Lys-D-Ala-D-Ala)](n)-di-trans,octa-cis-undecaprenyl diphosphate + beta-D-GlcNAc-(1-&gt;4)-Mur2Ac(oyl-L-Ala-gamma-D-Glu-L-Lys-D-Ala-D-Ala)-di-trans,octa-cis-undecaprenyl diphosphate = [GlcNAc-(1-&gt;4)-Mur2Ac(oyl-L-Ala-gamma-D-Glu-L-Lys-D-Ala-D-Ala)](n+1)-di-trans,octa-cis-undecaprenyl diphosphate + di-trans,octa-cis-undecaprenyl diphosphate + H(+)</text>
        <dbReference type="Rhea" id="RHEA:23708"/>
        <dbReference type="Rhea" id="RHEA-COMP:9602"/>
        <dbReference type="Rhea" id="RHEA-COMP:9603"/>
        <dbReference type="ChEBI" id="CHEBI:15378"/>
        <dbReference type="ChEBI" id="CHEBI:58405"/>
        <dbReference type="ChEBI" id="CHEBI:60033"/>
        <dbReference type="ChEBI" id="CHEBI:78435"/>
        <dbReference type="EC" id="2.4.99.28"/>
    </reaction>
</comment>
<evidence type="ECO:0000256" key="2">
    <source>
        <dbReference type="ARBA" id="ARBA00004752"/>
    </source>
</evidence>
<comment type="pathway">
    <text evidence="2">Cell wall biogenesis; peptidoglycan biosynthesis.</text>
</comment>
<evidence type="ECO:0000256" key="11">
    <source>
        <dbReference type="ARBA" id="ARBA00023136"/>
    </source>
</evidence>
<keyword evidence="8" id="KW-0133">Cell shape</keyword>
<evidence type="ECO:0000256" key="14">
    <source>
        <dbReference type="ARBA" id="ARBA00032370"/>
    </source>
</evidence>
<evidence type="ECO:0000256" key="23">
    <source>
        <dbReference type="SAM" id="Phobius"/>
    </source>
</evidence>
<evidence type="ECO:0000256" key="19">
    <source>
        <dbReference type="ARBA" id="ARBA00044770"/>
    </source>
</evidence>
<dbReference type="InterPro" id="IPR001182">
    <property type="entry name" value="FtsW/RodA"/>
</dbReference>
<keyword evidence="5" id="KW-0328">Glycosyltransferase</keyword>
<dbReference type="GO" id="GO:0005886">
    <property type="term" value="C:plasma membrane"/>
    <property type="evidence" value="ECO:0007669"/>
    <property type="project" value="UniProtKB-SubCell"/>
</dbReference>
<feature type="transmembrane region" description="Helical" evidence="23">
    <location>
        <begin position="368"/>
        <end position="390"/>
    </location>
</feature>
<dbReference type="GO" id="GO:0008955">
    <property type="term" value="F:peptidoglycan glycosyltransferase activity"/>
    <property type="evidence" value="ECO:0007669"/>
    <property type="project" value="UniProtKB-EC"/>
</dbReference>
<feature type="transmembrane region" description="Helical" evidence="23">
    <location>
        <begin position="97"/>
        <end position="120"/>
    </location>
</feature>
<dbReference type="GO" id="GO:0008360">
    <property type="term" value="P:regulation of cell shape"/>
    <property type="evidence" value="ECO:0007669"/>
    <property type="project" value="UniProtKB-KW"/>
</dbReference>
<dbReference type="AlphaFoldDB" id="A0A6N9Z3N1"/>
<comment type="similarity">
    <text evidence="16">Belongs to the SEDS family. FtsW subfamily.</text>
</comment>
<evidence type="ECO:0000256" key="22">
    <source>
        <dbReference type="SAM" id="MobiDB-lite"/>
    </source>
</evidence>
<proteinExistence type="inferred from homology"/>
<keyword evidence="13" id="KW-0961">Cell wall biogenesis/degradation</keyword>
<evidence type="ECO:0000256" key="20">
    <source>
        <dbReference type="ARBA" id="ARBA00049902"/>
    </source>
</evidence>
<dbReference type="Pfam" id="PF01098">
    <property type="entry name" value="FTSW_RODA_SPOVE"/>
    <property type="match status" value="1"/>
</dbReference>
<sequence length="467" mass="49637">MSCSWLRPAPRWTSSGRTPTAETGSRPPRPVGRGRMANGRRISSGASKNAAGTGKQARRSSQRPIGAGGRLRADPDGGIDGGDFAAFTGIRSLLNPLWCYHGFIVAVLVLCCFGVIMVFSSSSVTLVSAGKSPWNRAIKQGLYCVIGLGLAFVASRMRPKFFEKFSPVIMLAALGLQALTLTPLGTGGEETGNNGWIVLGPIQLQPAEMTKLALCLWLPFALQRASKRFSREGVRAYMMPGLIFALSLGLILLGKDLGTGMIVVFIGVVAFMVAGFPFKWMAVFTGVLAAGVIGLAITSPNRMNRILAAYKPCTDLEGVCWQSMHAKYALAEGGLLGVGLGNSREKWNYLPEAHTDFIYAIIGEETGFVGALTVLLLFVVIGWSLICVALQIRERYVAMSLICIAVWIVGQALVNIGVVIGIFPVLGVPMPFVSSGGSSMIMCLGAAGAAVGMMRCQPQIKAERVAL</sequence>
<feature type="transmembrane region" description="Helical" evidence="23">
    <location>
        <begin position="234"/>
        <end position="253"/>
    </location>
</feature>
<feature type="region of interest" description="Disordered" evidence="22">
    <location>
        <begin position="1"/>
        <end position="74"/>
    </location>
</feature>
<evidence type="ECO:0000256" key="1">
    <source>
        <dbReference type="ARBA" id="ARBA00004651"/>
    </source>
</evidence>
<dbReference type="EC" id="2.4.99.28" evidence="19"/>
<dbReference type="PROSITE" id="PS00428">
    <property type="entry name" value="FTSW_RODA_SPOVE"/>
    <property type="match status" value="1"/>
</dbReference>
<keyword evidence="10 23" id="KW-1133">Transmembrane helix</keyword>
<evidence type="ECO:0000256" key="10">
    <source>
        <dbReference type="ARBA" id="ARBA00022989"/>
    </source>
</evidence>
<dbReference type="GO" id="GO:0051301">
    <property type="term" value="P:cell division"/>
    <property type="evidence" value="ECO:0007669"/>
    <property type="project" value="UniProtKB-KW"/>
</dbReference>
<dbReference type="NCBIfam" id="TIGR02614">
    <property type="entry name" value="ftsW"/>
    <property type="match status" value="1"/>
</dbReference>
<dbReference type="GO" id="GO:0071555">
    <property type="term" value="P:cell wall organization"/>
    <property type="evidence" value="ECO:0007669"/>
    <property type="project" value="UniProtKB-KW"/>
</dbReference>
<evidence type="ECO:0000256" key="16">
    <source>
        <dbReference type="ARBA" id="ARBA00038053"/>
    </source>
</evidence>
<evidence type="ECO:0000256" key="7">
    <source>
        <dbReference type="ARBA" id="ARBA00022692"/>
    </source>
</evidence>
<evidence type="ECO:0000313" key="25">
    <source>
        <dbReference type="Proteomes" id="UP000469194"/>
    </source>
</evidence>
<keyword evidence="25" id="KW-1185">Reference proteome</keyword>
<evidence type="ECO:0000256" key="17">
    <source>
        <dbReference type="ARBA" id="ARBA00041185"/>
    </source>
</evidence>
<name>A0A6N9Z3N1_9BIFI</name>
<keyword evidence="3" id="KW-1003">Cell membrane</keyword>
<evidence type="ECO:0000256" key="9">
    <source>
        <dbReference type="ARBA" id="ARBA00022984"/>
    </source>
</evidence>
<evidence type="ECO:0000256" key="3">
    <source>
        <dbReference type="ARBA" id="ARBA00022475"/>
    </source>
</evidence>
<keyword evidence="12" id="KW-0131">Cell cycle</keyword>
<reference evidence="24 25" key="1">
    <citation type="submission" date="2019-10" db="EMBL/GenBank/DDBJ databases">
        <title>Bifidobacterium from non-human primates.</title>
        <authorList>
            <person name="Modesto M."/>
        </authorList>
    </citation>
    <scope>NUCLEOTIDE SEQUENCE [LARGE SCALE GENOMIC DNA]</scope>
    <source>
        <strain evidence="24 25">TRE17</strain>
    </source>
</reference>
<dbReference type="PANTHER" id="PTHR30474:SF2">
    <property type="entry name" value="PEPTIDOGLYCAN GLYCOSYLTRANSFERASE FTSW-RELATED"/>
    <property type="match status" value="1"/>
</dbReference>
<feature type="transmembrane region" description="Helical" evidence="23">
    <location>
        <begin position="140"/>
        <end position="158"/>
    </location>
</feature>
<feature type="compositionally biased region" description="Polar residues" evidence="22">
    <location>
        <begin position="12"/>
        <end position="23"/>
    </location>
</feature>
<keyword evidence="6" id="KW-0808">Transferase</keyword>
<evidence type="ECO:0000313" key="24">
    <source>
        <dbReference type="EMBL" id="NEG88954.1"/>
    </source>
</evidence>
<evidence type="ECO:0000256" key="13">
    <source>
        <dbReference type="ARBA" id="ARBA00023316"/>
    </source>
</evidence>
<keyword evidence="9" id="KW-0573">Peptidoglycan synthesis</keyword>
<keyword evidence="7 23" id="KW-0812">Transmembrane</keyword>
<dbReference type="Proteomes" id="UP000469194">
    <property type="component" value="Unassembled WGS sequence"/>
</dbReference>
<dbReference type="GO" id="GO:0032153">
    <property type="term" value="C:cell division site"/>
    <property type="evidence" value="ECO:0007669"/>
    <property type="project" value="TreeGrafter"/>
</dbReference>
<comment type="caution">
    <text evidence="24">The sequence shown here is derived from an EMBL/GenBank/DDBJ whole genome shotgun (WGS) entry which is preliminary data.</text>
</comment>
<feature type="transmembrane region" description="Helical" evidence="23">
    <location>
        <begin position="432"/>
        <end position="454"/>
    </location>
</feature>
<dbReference type="InterPro" id="IPR018365">
    <property type="entry name" value="Cell_cycle_FtsW-rel_CS"/>
</dbReference>
<evidence type="ECO:0000256" key="15">
    <source>
        <dbReference type="ARBA" id="ARBA00033270"/>
    </source>
</evidence>
<feature type="transmembrane region" description="Helical" evidence="23">
    <location>
        <begin position="402"/>
        <end position="426"/>
    </location>
</feature>
<keyword evidence="4" id="KW-0132">Cell division</keyword>
<evidence type="ECO:0000256" key="12">
    <source>
        <dbReference type="ARBA" id="ARBA00023306"/>
    </source>
</evidence>
<dbReference type="GO" id="GO:0015648">
    <property type="term" value="F:lipid-linked peptidoglycan transporter activity"/>
    <property type="evidence" value="ECO:0007669"/>
    <property type="project" value="TreeGrafter"/>
</dbReference>
<organism evidence="24 25">
    <name type="scientific">Bifidobacterium aerophilum</name>
    <dbReference type="NCBI Taxonomy" id="1798155"/>
    <lineage>
        <taxon>Bacteria</taxon>
        <taxon>Bacillati</taxon>
        <taxon>Actinomycetota</taxon>
        <taxon>Actinomycetes</taxon>
        <taxon>Bifidobacteriales</taxon>
        <taxon>Bifidobacteriaceae</taxon>
        <taxon>Bifidobacterium</taxon>
    </lineage>
</organism>
<dbReference type="GO" id="GO:0009252">
    <property type="term" value="P:peptidoglycan biosynthetic process"/>
    <property type="evidence" value="ECO:0007669"/>
    <property type="project" value="UniProtKB-KW"/>
</dbReference>
<evidence type="ECO:0000256" key="4">
    <source>
        <dbReference type="ARBA" id="ARBA00022618"/>
    </source>
</evidence>
<evidence type="ECO:0000256" key="18">
    <source>
        <dbReference type="ARBA" id="ARBA00041418"/>
    </source>
</evidence>
<dbReference type="InterPro" id="IPR013437">
    <property type="entry name" value="FtsW"/>
</dbReference>
<evidence type="ECO:0000256" key="21">
    <source>
        <dbReference type="ARBA" id="ARBA00049966"/>
    </source>
</evidence>
<evidence type="ECO:0000256" key="5">
    <source>
        <dbReference type="ARBA" id="ARBA00022676"/>
    </source>
</evidence>
<feature type="transmembrane region" description="Helical" evidence="23">
    <location>
        <begin position="259"/>
        <end position="276"/>
    </location>
</feature>
<evidence type="ECO:0000256" key="6">
    <source>
        <dbReference type="ARBA" id="ARBA00022679"/>
    </source>
</evidence>
<accession>A0A6N9Z3N1</accession>
<dbReference type="PANTHER" id="PTHR30474">
    <property type="entry name" value="CELL CYCLE PROTEIN"/>
    <property type="match status" value="1"/>
</dbReference>
<dbReference type="EMBL" id="WHZW01000005">
    <property type="protein sequence ID" value="NEG88954.1"/>
    <property type="molecule type" value="Genomic_DNA"/>
</dbReference>
<protein>
    <recommendedName>
        <fullName evidence="17">Probable peptidoglycan glycosyltransferase FtsW</fullName>
        <ecNumber evidence="19">2.4.99.28</ecNumber>
    </recommendedName>
    <alternativeName>
        <fullName evidence="18">Cell division protein FtsW</fullName>
    </alternativeName>
    <alternativeName>
        <fullName evidence="15">Cell wall polymerase</fullName>
    </alternativeName>
    <alternativeName>
        <fullName evidence="14">Peptidoglycan polymerase</fullName>
    </alternativeName>
</protein>